<accession>A0ABM7MF57</accession>
<name>A0ABM7MF57_9GAMM</name>
<evidence type="ECO:0000313" key="3">
    <source>
        <dbReference type="Proteomes" id="UP001054820"/>
    </source>
</evidence>
<dbReference type="EMBL" id="AP024202">
    <property type="protein sequence ID" value="BCN94084.1"/>
    <property type="molecule type" value="Genomic_DNA"/>
</dbReference>
<evidence type="ECO:0000313" key="2">
    <source>
        <dbReference type="EMBL" id="BCN94084.1"/>
    </source>
</evidence>
<gene>
    <name evidence="2" type="ORF">THMIRHAM_18690</name>
</gene>
<dbReference type="Gene3D" id="1.10.220.30">
    <property type="match status" value="1"/>
</dbReference>
<keyword evidence="3" id="KW-1185">Reference proteome</keyword>
<dbReference type="SUPFAM" id="SSF48029">
    <property type="entry name" value="FliG"/>
    <property type="match status" value="1"/>
</dbReference>
<sequence length="154" mass="17557">MEISASRNHTGEYLLEIGPVTFTLPVDVISALQQVVDQRLNQNSSADDENLKRKLVAYRVLASKMTGVDDRIVQKFAPKVTPEQLVTIVRMAEGDGLYQKIVKNLSKQNRRQFEEDYEAMDKITEHNACLHMEQLVPLIKSAAQEQKELLESMR</sequence>
<evidence type="ECO:0000259" key="1">
    <source>
        <dbReference type="Pfam" id="PF01706"/>
    </source>
</evidence>
<protein>
    <recommendedName>
        <fullName evidence="1">Flagellar motor switch protein FliG C-terminal domain-containing protein</fullName>
    </recommendedName>
</protein>
<reference evidence="2" key="1">
    <citation type="journal article" date="2022" name="Arch. Microbiol.">
        <title>Thiomicrorhabdus immobilis sp. nov., a mesophilic sulfur-oxidizing bacterium isolated from sediment of a brackish lake in northern Japan.</title>
        <authorList>
            <person name="Kojima H."/>
            <person name="Mochizuki J."/>
            <person name="Kanda M."/>
            <person name="Watanabe T."/>
            <person name="Fukui M."/>
        </authorList>
    </citation>
    <scope>NUCLEOTIDE SEQUENCE</scope>
    <source>
        <strain evidence="2">Am19</strain>
    </source>
</reference>
<dbReference type="InterPro" id="IPR011002">
    <property type="entry name" value="FliG_a-hlx"/>
</dbReference>
<organism evidence="2 3">
    <name type="scientific">Thiomicrorhabdus immobilis</name>
    <dbReference type="NCBI Taxonomy" id="2791037"/>
    <lineage>
        <taxon>Bacteria</taxon>
        <taxon>Pseudomonadati</taxon>
        <taxon>Pseudomonadota</taxon>
        <taxon>Gammaproteobacteria</taxon>
        <taxon>Thiotrichales</taxon>
        <taxon>Piscirickettsiaceae</taxon>
        <taxon>Thiomicrorhabdus</taxon>
    </lineage>
</organism>
<dbReference type="Proteomes" id="UP001054820">
    <property type="component" value="Chromosome"/>
</dbReference>
<dbReference type="Pfam" id="PF01706">
    <property type="entry name" value="FliG_C"/>
    <property type="match status" value="1"/>
</dbReference>
<feature type="domain" description="Flagellar motor switch protein FliG C-terminal" evidence="1">
    <location>
        <begin position="50"/>
        <end position="146"/>
    </location>
</feature>
<dbReference type="RefSeq" id="WP_237261558.1">
    <property type="nucleotide sequence ID" value="NZ_AP024202.1"/>
</dbReference>
<proteinExistence type="predicted"/>
<dbReference type="InterPro" id="IPR023087">
    <property type="entry name" value="Flg_Motor_Flig_C"/>
</dbReference>